<dbReference type="RefSeq" id="WP_110032814.1">
    <property type="nucleotide sequence ID" value="NZ_QGTR01000003.1"/>
</dbReference>
<evidence type="ECO:0000256" key="7">
    <source>
        <dbReference type="ARBA" id="ARBA00022989"/>
    </source>
</evidence>
<keyword evidence="10" id="KW-0175">Coiled coil</keyword>
<name>A0A317PJ39_9HYPH</name>
<keyword evidence="6" id="KW-0812">Transmembrane</keyword>
<comment type="caution">
    <text evidence="12">The sequence shown here is derived from an EMBL/GenBank/DDBJ whole genome shotgun (WGS) entry which is preliminary data.</text>
</comment>
<sequence>MSAPTSMALRWLRKSPARNPSDDPTISSSVTIEELHDASISRAAIRLVSIGLAGFILWANVAPVAEIATGSGAIVPIGQAQNIQHLEGGIVAEVLVREGDRVERGQPIIRLDDLASRAELAKATAREKGIRLEIERRAANRTDGNSVFSDALPLRGIVGSQQAAARADDALQKAQIAVAQAEVETRKADLSALSGRQTKSREELLILERQLASYEAALKAGAVSRNERDRVARDKIQLEGAILTLDGQRAAGEAGLAQSEAHVRELWAGFLQTAETAIADLEIEAANSRELVAQLRDRVARTVIVAPDTGRILGLAVHNPGQVVTPGEQIAQLIPEGQTALADVEIPADQIGFISPGMDANVKVLTFDYTRFGSIPAKVISISASSLKRDERSAPYFSVRLELDRDSIERSTQNRPIHPGMSVLADIKLGQKTVMSFLLKPLRSISDRALSQQ</sequence>
<evidence type="ECO:0000313" key="13">
    <source>
        <dbReference type="Proteomes" id="UP000246352"/>
    </source>
</evidence>
<dbReference type="Gene3D" id="2.40.50.100">
    <property type="match status" value="1"/>
</dbReference>
<proteinExistence type="inferred from homology"/>
<dbReference type="InterPro" id="IPR058982">
    <property type="entry name" value="Beta-barrel_AprE"/>
</dbReference>
<reference evidence="12 13" key="1">
    <citation type="submission" date="2018-05" db="EMBL/GenBank/DDBJ databases">
        <title>Genomic Encyclopedia of Type Strains, Phase IV (KMG-IV): sequencing the most valuable type-strain genomes for metagenomic binning, comparative biology and taxonomic classification.</title>
        <authorList>
            <person name="Goeker M."/>
        </authorList>
    </citation>
    <scope>NUCLEOTIDE SEQUENCE [LARGE SCALE GENOMIC DNA]</scope>
    <source>
        <strain evidence="12 13">DSM 16791</strain>
    </source>
</reference>
<keyword evidence="13" id="KW-1185">Reference proteome</keyword>
<comment type="subcellular location">
    <subcellularLocation>
        <location evidence="1 9">Cell inner membrane</location>
        <topology evidence="1 9">Single-pass membrane protein</topology>
    </subcellularLocation>
</comment>
<gene>
    <name evidence="12" type="ORF">DFR52_103827</name>
</gene>
<dbReference type="EMBL" id="QGTR01000003">
    <property type="protein sequence ID" value="PWW00619.1"/>
    <property type="molecule type" value="Genomic_DNA"/>
</dbReference>
<dbReference type="InterPro" id="IPR006144">
    <property type="entry name" value="Secretion_HlyD_CS"/>
</dbReference>
<keyword evidence="8" id="KW-0472">Membrane</keyword>
<feature type="domain" description="AprE-like beta-barrel" evidence="11">
    <location>
        <begin position="341"/>
        <end position="429"/>
    </location>
</feature>
<dbReference type="GO" id="GO:0009306">
    <property type="term" value="P:protein secretion"/>
    <property type="evidence" value="ECO:0007669"/>
    <property type="project" value="InterPro"/>
</dbReference>
<evidence type="ECO:0000313" key="12">
    <source>
        <dbReference type="EMBL" id="PWW00619.1"/>
    </source>
</evidence>
<dbReference type="Gene3D" id="2.40.30.170">
    <property type="match status" value="1"/>
</dbReference>
<dbReference type="PANTHER" id="PTHR30386:SF26">
    <property type="entry name" value="TRANSPORT PROTEIN COMB"/>
    <property type="match status" value="1"/>
</dbReference>
<dbReference type="Proteomes" id="UP000246352">
    <property type="component" value="Unassembled WGS sequence"/>
</dbReference>
<evidence type="ECO:0000256" key="5">
    <source>
        <dbReference type="ARBA" id="ARBA00022519"/>
    </source>
</evidence>
<feature type="coiled-coil region" evidence="10">
    <location>
        <begin position="271"/>
        <end position="298"/>
    </location>
</feature>
<dbReference type="PANTHER" id="PTHR30386">
    <property type="entry name" value="MEMBRANE FUSION SUBUNIT OF EMRAB-TOLC MULTIDRUG EFFLUX PUMP"/>
    <property type="match status" value="1"/>
</dbReference>
<comment type="similarity">
    <text evidence="2 9">Belongs to the membrane fusion protein (MFP) (TC 8.A.1) family.</text>
</comment>
<dbReference type="NCBIfam" id="TIGR01843">
    <property type="entry name" value="type_I_hlyD"/>
    <property type="match status" value="1"/>
</dbReference>
<keyword evidence="7" id="KW-1133">Transmembrane helix</keyword>
<dbReference type="OrthoDB" id="9810980at2"/>
<keyword evidence="3 9" id="KW-0813">Transport</keyword>
<evidence type="ECO:0000256" key="4">
    <source>
        <dbReference type="ARBA" id="ARBA00022475"/>
    </source>
</evidence>
<protein>
    <recommendedName>
        <fullName evidence="9">Membrane fusion protein (MFP) family protein</fullName>
    </recommendedName>
</protein>
<dbReference type="PRINTS" id="PR01490">
    <property type="entry name" value="RTXTOXIND"/>
</dbReference>
<keyword evidence="4 9" id="KW-1003">Cell membrane</keyword>
<evidence type="ECO:0000256" key="6">
    <source>
        <dbReference type="ARBA" id="ARBA00022692"/>
    </source>
</evidence>
<dbReference type="PROSITE" id="PS00543">
    <property type="entry name" value="HLYD_FAMILY"/>
    <property type="match status" value="1"/>
</dbReference>
<evidence type="ECO:0000256" key="3">
    <source>
        <dbReference type="ARBA" id="ARBA00022448"/>
    </source>
</evidence>
<keyword evidence="5 9" id="KW-0997">Cell inner membrane</keyword>
<dbReference type="AlphaFoldDB" id="A0A317PJ39"/>
<evidence type="ECO:0000259" key="11">
    <source>
        <dbReference type="Pfam" id="PF26002"/>
    </source>
</evidence>
<dbReference type="Pfam" id="PF26002">
    <property type="entry name" value="Beta-barrel_AprE"/>
    <property type="match status" value="1"/>
</dbReference>
<evidence type="ECO:0000256" key="9">
    <source>
        <dbReference type="RuleBase" id="RU365093"/>
    </source>
</evidence>
<evidence type="ECO:0000256" key="8">
    <source>
        <dbReference type="ARBA" id="ARBA00023136"/>
    </source>
</evidence>
<accession>A0A317PJ39</accession>
<dbReference type="GO" id="GO:0005886">
    <property type="term" value="C:plasma membrane"/>
    <property type="evidence" value="ECO:0007669"/>
    <property type="project" value="UniProtKB-SubCell"/>
</dbReference>
<evidence type="ECO:0000256" key="10">
    <source>
        <dbReference type="SAM" id="Coils"/>
    </source>
</evidence>
<organism evidence="12 13">
    <name type="scientific">Hoeflea marina</name>
    <dbReference type="NCBI Taxonomy" id="274592"/>
    <lineage>
        <taxon>Bacteria</taxon>
        <taxon>Pseudomonadati</taxon>
        <taxon>Pseudomonadota</taxon>
        <taxon>Alphaproteobacteria</taxon>
        <taxon>Hyphomicrobiales</taxon>
        <taxon>Rhizobiaceae</taxon>
        <taxon>Hoeflea</taxon>
    </lineage>
</organism>
<evidence type="ECO:0000256" key="2">
    <source>
        <dbReference type="ARBA" id="ARBA00009477"/>
    </source>
</evidence>
<dbReference type="InterPro" id="IPR050739">
    <property type="entry name" value="MFP"/>
</dbReference>
<dbReference type="InterPro" id="IPR010129">
    <property type="entry name" value="T1SS_HlyD"/>
</dbReference>
<evidence type="ECO:0000256" key="1">
    <source>
        <dbReference type="ARBA" id="ARBA00004377"/>
    </source>
</evidence>